<feature type="transmembrane region" description="Helical" evidence="1">
    <location>
        <begin position="170"/>
        <end position="190"/>
    </location>
</feature>
<dbReference type="GO" id="GO:0016747">
    <property type="term" value="F:acyltransferase activity, transferring groups other than amino-acyl groups"/>
    <property type="evidence" value="ECO:0007669"/>
    <property type="project" value="InterPro"/>
</dbReference>
<dbReference type="Pfam" id="PF01757">
    <property type="entry name" value="Acyl_transf_3"/>
    <property type="match status" value="1"/>
</dbReference>
<dbReference type="InterPro" id="IPR002656">
    <property type="entry name" value="Acyl_transf_3_dom"/>
</dbReference>
<name>A0A4Y2P1H9_ARAVE</name>
<feature type="domain" description="Acyltransferase 3" evidence="3">
    <location>
        <begin position="3"/>
        <end position="286"/>
    </location>
</feature>
<dbReference type="AlphaFoldDB" id="A0A4Y2P1H9"/>
<dbReference type="InterPro" id="IPR052728">
    <property type="entry name" value="O2_lipid_transport_reg"/>
</dbReference>
<dbReference type="PANTHER" id="PTHR11161">
    <property type="entry name" value="O-ACYLTRANSFERASE"/>
    <property type="match status" value="1"/>
</dbReference>
<reference evidence="4 5" key="1">
    <citation type="journal article" date="2019" name="Sci. Rep.">
        <title>Orb-weaving spider Araneus ventricosus genome elucidates the spidroin gene catalogue.</title>
        <authorList>
            <person name="Kono N."/>
            <person name="Nakamura H."/>
            <person name="Ohtoshi R."/>
            <person name="Moran D.A.P."/>
            <person name="Shinohara A."/>
            <person name="Yoshida Y."/>
            <person name="Fujiwara M."/>
            <person name="Mori M."/>
            <person name="Tomita M."/>
            <person name="Arakawa K."/>
        </authorList>
    </citation>
    <scope>NUCLEOTIDE SEQUENCE [LARGE SCALE GENOMIC DNA]</scope>
</reference>
<feature type="signal peptide" evidence="2">
    <location>
        <begin position="1"/>
        <end position="18"/>
    </location>
</feature>
<protein>
    <submittedName>
        <fullName evidence="4">Nose resistant to fluoxetine protein 6</fullName>
    </submittedName>
</protein>
<evidence type="ECO:0000256" key="1">
    <source>
        <dbReference type="SAM" id="Phobius"/>
    </source>
</evidence>
<sequence length="300" mass="35191">MYFIVLGFYSTLFRYLGSGPVWPTYNTNPVCKENWMWHVLFINNFNSHMRQCLTPTWYLACEMQLYIISPIFLILLMRRTKIGYVLIFLCIYGSCFINFIFTKQYELIDGPARLAEYYSTDLKDFQRRFWKYFDILYTKPYSRLGTFLIGIALGYYLFQKKATTIKKKNQVMLSLGWIMAAIFMWISLFALYGREESVLETAVYNGLKHLLFSISVAWIIFVCVTGQGGFFNRFLSSKIFIVISRLSYTIYLTHMVILEGYFLAKKDLIDHSMGVYGGVLTMVCIIFFLRKLFLIEGGAE</sequence>
<gene>
    <name evidence="4" type="primary">nrf-6_72</name>
    <name evidence="4" type="ORF">AVEN_231785_1</name>
</gene>
<feature type="transmembrane region" description="Helical" evidence="1">
    <location>
        <begin position="83"/>
        <end position="101"/>
    </location>
</feature>
<feature type="transmembrane region" description="Helical" evidence="1">
    <location>
        <begin position="242"/>
        <end position="263"/>
    </location>
</feature>
<feature type="transmembrane region" description="Helical" evidence="1">
    <location>
        <begin position="210"/>
        <end position="230"/>
    </location>
</feature>
<keyword evidence="1" id="KW-1133">Transmembrane helix</keyword>
<feature type="chain" id="PRO_5021301980" evidence="2">
    <location>
        <begin position="19"/>
        <end position="300"/>
    </location>
</feature>
<dbReference type="PANTHER" id="PTHR11161:SF0">
    <property type="entry name" value="O-ACYLTRANSFERASE LIKE PROTEIN"/>
    <property type="match status" value="1"/>
</dbReference>
<evidence type="ECO:0000256" key="2">
    <source>
        <dbReference type="SAM" id="SignalP"/>
    </source>
</evidence>
<dbReference type="Proteomes" id="UP000499080">
    <property type="component" value="Unassembled WGS sequence"/>
</dbReference>
<evidence type="ECO:0000259" key="3">
    <source>
        <dbReference type="Pfam" id="PF01757"/>
    </source>
</evidence>
<keyword evidence="1" id="KW-0812">Transmembrane</keyword>
<feature type="transmembrane region" description="Helical" evidence="1">
    <location>
        <begin position="275"/>
        <end position="293"/>
    </location>
</feature>
<feature type="transmembrane region" description="Helical" evidence="1">
    <location>
        <begin position="140"/>
        <end position="158"/>
    </location>
</feature>
<feature type="transmembrane region" description="Helical" evidence="1">
    <location>
        <begin position="57"/>
        <end position="76"/>
    </location>
</feature>
<keyword evidence="1" id="KW-0472">Membrane</keyword>
<evidence type="ECO:0000313" key="4">
    <source>
        <dbReference type="EMBL" id="GBN45755.1"/>
    </source>
</evidence>
<dbReference type="EMBL" id="BGPR01010357">
    <property type="protein sequence ID" value="GBN45755.1"/>
    <property type="molecule type" value="Genomic_DNA"/>
</dbReference>
<accession>A0A4Y2P1H9</accession>
<keyword evidence="2" id="KW-0732">Signal</keyword>
<keyword evidence="5" id="KW-1185">Reference proteome</keyword>
<dbReference type="OrthoDB" id="6435258at2759"/>
<organism evidence="4 5">
    <name type="scientific">Araneus ventricosus</name>
    <name type="common">Orbweaver spider</name>
    <name type="synonym">Epeira ventricosa</name>
    <dbReference type="NCBI Taxonomy" id="182803"/>
    <lineage>
        <taxon>Eukaryota</taxon>
        <taxon>Metazoa</taxon>
        <taxon>Ecdysozoa</taxon>
        <taxon>Arthropoda</taxon>
        <taxon>Chelicerata</taxon>
        <taxon>Arachnida</taxon>
        <taxon>Araneae</taxon>
        <taxon>Araneomorphae</taxon>
        <taxon>Entelegynae</taxon>
        <taxon>Araneoidea</taxon>
        <taxon>Araneidae</taxon>
        <taxon>Araneus</taxon>
    </lineage>
</organism>
<proteinExistence type="predicted"/>
<comment type="caution">
    <text evidence="4">The sequence shown here is derived from an EMBL/GenBank/DDBJ whole genome shotgun (WGS) entry which is preliminary data.</text>
</comment>
<evidence type="ECO:0000313" key="5">
    <source>
        <dbReference type="Proteomes" id="UP000499080"/>
    </source>
</evidence>